<evidence type="ECO:0000313" key="3">
    <source>
        <dbReference type="Proteomes" id="UP000198781"/>
    </source>
</evidence>
<dbReference type="Gene3D" id="3.40.630.30">
    <property type="match status" value="1"/>
</dbReference>
<dbReference type="PANTHER" id="PTHR43072:SF60">
    <property type="entry name" value="L-2,4-DIAMINOBUTYRIC ACID ACETYLTRANSFERASE"/>
    <property type="match status" value="1"/>
</dbReference>
<dbReference type="RefSeq" id="WP_092739385.1">
    <property type="nucleotide sequence ID" value="NZ_FMZC01000001.1"/>
</dbReference>
<protein>
    <submittedName>
        <fullName evidence="2">Acetyltransferase (GNAT) family protein</fullName>
    </submittedName>
</protein>
<dbReference type="STRING" id="187868.SAMN05192589_101179"/>
<dbReference type="SUPFAM" id="SSF55729">
    <property type="entry name" value="Acyl-CoA N-acyltransferases (Nat)"/>
    <property type="match status" value="1"/>
</dbReference>
<name>A0A1G6IIR6_9BURK</name>
<dbReference type="EMBL" id="FMZC01000001">
    <property type="protein sequence ID" value="SDC06344.1"/>
    <property type="molecule type" value="Genomic_DNA"/>
</dbReference>
<dbReference type="PANTHER" id="PTHR43072">
    <property type="entry name" value="N-ACETYLTRANSFERASE"/>
    <property type="match status" value="1"/>
</dbReference>
<gene>
    <name evidence="2" type="ORF">SAMN05192589_101179</name>
</gene>
<feature type="domain" description="N-acetyltransferase" evidence="1">
    <location>
        <begin position="131"/>
        <end position="264"/>
    </location>
</feature>
<accession>A0A1G6IIR6</accession>
<dbReference type="InterPro" id="IPR016181">
    <property type="entry name" value="Acyl_CoA_acyltransferase"/>
</dbReference>
<sequence>MSHPPDLSAIRALEERAFNAWPARQTVFHQGWVFRLAGGFTKRANSVNALEAGAPFTGVREAAEALYARHRLRPVFRISPLAGADAEPELAAAGYTVFDPTWVMQAPLQTPVQPPVQSFLSSGRTPSQACVDLTEAPGAEWLDGFAEANGVAAVNHAIHHAMVQSIALPCAFATLRQGEHAVGFGLAVRERGAVGLFDIVVAPGHRGQGHGRALVQALMQWGRDGGAETAYLQVREENAVARGLYAALEFADAYRYHYRVPAQS</sequence>
<keyword evidence="2" id="KW-0808">Transferase</keyword>
<evidence type="ECO:0000259" key="1">
    <source>
        <dbReference type="PROSITE" id="PS51186"/>
    </source>
</evidence>
<dbReference type="CDD" id="cd04301">
    <property type="entry name" value="NAT_SF"/>
    <property type="match status" value="1"/>
</dbReference>
<proteinExistence type="predicted"/>
<reference evidence="2 3" key="1">
    <citation type="submission" date="2016-10" db="EMBL/GenBank/DDBJ databases">
        <authorList>
            <person name="de Groot N.N."/>
        </authorList>
    </citation>
    <scope>NUCLEOTIDE SEQUENCE [LARGE SCALE GENOMIC DNA]</scope>
    <source>
        <strain evidence="2 3">DSM 16619</strain>
    </source>
</reference>
<dbReference type="GO" id="GO:0016747">
    <property type="term" value="F:acyltransferase activity, transferring groups other than amino-acyl groups"/>
    <property type="evidence" value="ECO:0007669"/>
    <property type="project" value="InterPro"/>
</dbReference>
<dbReference type="Pfam" id="PF24553">
    <property type="entry name" value="Rv0428c_C"/>
    <property type="match status" value="1"/>
</dbReference>
<dbReference type="InterPro" id="IPR056935">
    <property type="entry name" value="Rv0428c-like_C"/>
</dbReference>
<dbReference type="AlphaFoldDB" id="A0A1G6IIR6"/>
<organism evidence="2 3">
    <name type="scientific">Paracidovorax valerianellae</name>
    <dbReference type="NCBI Taxonomy" id="187868"/>
    <lineage>
        <taxon>Bacteria</taxon>
        <taxon>Pseudomonadati</taxon>
        <taxon>Pseudomonadota</taxon>
        <taxon>Betaproteobacteria</taxon>
        <taxon>Burkholderiales</taxon>
        <taxon>Comamonadaceae</taxon>
        <taxon>Paracidovorax</taxon>
    </lineage>
</organism>
<dbReference type="Proteomes" id="UP000198781">
    <property type="component" value="Unassembled WGS sequence"/>
</dbReference>
<dbReference type="PROSITE" id="PS51186">
    <property type="entry name" value="GNAT"/>
    <property type="match status" value="1"/>
</dbReference>
<dbReference type="InterPro" id="IPR000182">
    <property type="entry name" value="GNAT_dom"/>
</dbReference>
<evidence type="ECO:0000313" key="2">
    <source>
        <dbReference type="EMBL" id="SDC06344.1"/>
    </source>
</evidence>
<dbReference type="OrthoDB" id="9805924at2"/>
<keyword evidence="3" id="KW-1185">Reference proteome</keyword>